<sequence>MEACEGLDIVDAMSQIVLAEIKFFGLYSFHSTRLRWFPLKDLSQLLVYCQKEARDISTFRFFDELDHAVICTQGLSPLQDQQNQLPGIISKTCHFTPSACYFSVFRWAIYTQYVGYLRYKILQDSRLVLDKFQFTHILACII</sequence>
<accession>A0A5N6X0T2</accession>
<dbReference type="Proteomes" id="UP000325945">
    <property type="component" value="Unassembled WGS sequence"/>
</dbReference>
<evidence type="ECO:0000313" key="1">
    <source>
        <dbReference type="EMBL" id="KAE8326438.1"/>
    </source>
</evidence>
<keyword evidence="2" id="KW-1185">Reference proteome</keyword>
<gene>
    <name evidence="1" type="ORF">BDV39DRAFT_205850</name>
</gene>
<protein>
    <submittedName>
        <fullName evidence="1">Uncharacterized protein</fullName>
    </submittedName>
</protein>
<reference evidence="2" key="1">
    <citation type="submission" date="2019-04" db="EMBL/GenBank/DDBJ databases">
        <title>Friends and foes A comparative genomics studyof 23 Aspergillus species from section Flavi.</title>
        <authorList>
            <consortium name="DOE Joint Genome Institute"/>
            <person name="Kjaerbolling I."/>
            <person name="Vesth T."/>
            <person name="Frisvad J.C."/>
            <person name="Nybo J.L."/>
            <person name="Theobald S."/>
            <person name="Kildgaard S."/>
            <person name="Isbrandt T."/>
            <person name="Kuo A."/>
            <person name="Sato A."/>
            <person name="Lyhne E.K."/>
            <person name="Kogle M.E."/>
            <person name="Wiebenga A."/>
            <person name="Kun R.S."/>
            <person name="Lubbers R.J."/>
            <person name="Makela M.R."/>
            <person name="Barry K."/>
            <person name="Chovatia M."/>
            <person name="Clum A."/>
            <person name="Daum C."/>
            <person name="Haridas S."/>
            <person name="He G."/>
            <person name="LaButti K."/>
            <person name="Lipzen A."/>
            <person name="Mondo S."/>
            <person name="Riley R."/>
            <person name="Salamov A."/>
            <person name="Simmons B.A."/>
            <person name="Magnuson J.K."/>
            <person name="Henrissat B."/>
            <person name="Mortensen U.H."/>
            <person name="Larsen T.O."/>
            <person name="Devries R.P."/>
            <person name="Grigoriev I.V."/>
            <person name="Machida M."/>
            <person name="Baker S.E."/>
            <person name="Andersen M.R."/>
        </authorList>
    </citation>
    <scope>NUCLEOTIDE SEQUENCE [LARGE SCALE GENOMIC DNA]</scope>
    <source>
        <strain evidence="2">CBS 130017</strain>
    </source>
</reference>
<proteinExistence type="predicted"/>
<name>A0A5N6X0T2_9EURO</name>
<dbReference type="EMBL" id="ML741799">
    <property type="protein sequence ID" value="KAE8326438.1"/>
    <property type="molecule type" value="Genomic_DNA"/>
</dbReference>
<evidence type="ECO:0000313" key="2">
    <source>
        <dbReference type="Proteomes" id="UP000325945"/>
    </source>
</evidence>
<organism evidence="1 2">
    <name type="scientific">Aspergillus sergii</name>
    <dbReference type="NCBI Taxonomy" id="1034303"/>
    <lineage>
        <taxon>Eukaryota</taxon>
        <taxon>Fungi</taxon>
        <taxon>Dikarya</taxon>
        <taxon>Ascomycota</taxon>
        <taxon>Pezizomycotina</taxon>
        <taxon>Eurotiomycetes</taxon>
        <taxon>Eurotiomycetidae</taxon>
        <taxon>Eurotiales</taxon>
        <taxon>Aspergillaceae</taxon>
        <taxon>Aspergillus</taxon>
        <taxon>Aspergillus subgen. Circumdati</taxon>
    </lineage>
</organism>
<dbReference type="AlphaFoldDB" id="A0A5N6X0T2"/>